<sequence>MQVISRVRFPQTVETSDLYFNVDKSRSLDFHASESHITLRKSSTLSFNTYFNSIYEKLYTKYTSLSLLYYLLKLEGDFEVFAYRETEANTKEILFHNKFEQCQLSDPVKILLPELKHNQESGRIYLEITCFSEKGLFAEGLVVTEQEKPRDISLAIITCTFKKEVYVKKTVNTILQDRFLQDKKFKIFVVDNGKSLSHSDFEDLRIQLISNRNVGGSGGFTKGLIEALQENNYTHFLFMDDDIELDSEAIYRLFALYEYTKQDFAVAGSMLDLNRKHILYEAGAIYNKSINDEGKIKENQYTGYPLKHNLDLLNTTTLNSLLLEDKIDYGGFWFFAFSKKIVSKIGLLLPLFIKIDDMEFGLRINENFENGIITFPSVAVWHEPFYAKRPIWDFYYYVRNHLIANSIHSSLEYIKTVQIFTRCLLYYLFIFDYNSAQMVIKGFEDYMQGPNFITNNDPEILHSKIFEFSRSYKNQTILDNTSLMSEGHPIIKVKIIQKLISLLTLNGHLLPQFLIAEQSIIIRSGMKERESICKGFAKKRIIYIVETSPNAYQYELDQKAGLQILLTWVNSVIKNSFKWSSVKADWKKAFKDFTTIQFWQHYLEPQK</sequence>
<dbReference type="InterPro" id="IPR029044">
    <property type="entry name" value="Nucleotide-diphossugar_trans"/>
</dbReference>
<protein>
    <submittedName>
        <fullName evidence="3">Glycosyl transferase family 2</fullName>
    </submittedName>
</protein>
<evidence type="ECO:0000259" key="1">
    <source>
        <dbReference type="Pfam" id="PF00535"/>
    </source>
</evidence>
<gene>
    <name evidence="3" type="ORF">WA1_31830</name>
</gene>
<comment type="caution">
    <text evidence="3">The sequence shown here is derived from an EMBL/GenBank/DDBJ whole genome shotgun (WGS) entry which is preliminary data.</text>
</comment>
<keyword evidence="3" id="KW-0808">Transferase</keyword>
<dbReference type="Gene3D" id="3.90.550.60">
    <property type="match status" value="1"/>
</dbReference>
<keyword evidence="4" id="KW-1185">Reference proteome</keyword>
<dbReference type="EMBL" id="ANNX02000035">
    <property type="protein sequence ID" value="KYC39327.1"/>
    <property type="molecule type" value="Genomic_DNA"/>
</dbReference>
<feature type="domain" description="Glycosyltransferase 2-like" evidence="1">
    <location>
        <begin position="156"/>
        <end position="269"/>
    </location>
</feature>
<dbReference type="Pfam" id="PF17994">
    <property type="entry name" value="Glft2_N"/>
    <property type="match status" value="1"/>
</dbReference>
<evidence type="ECO:0000259" key="2">
    <source>
        <dbReference type="Pfam" id="PF17994"/>
    </source>
</evidence>
<evidence type="ECO:0000313" key="3">
    <source>
        <dbReference type="EMBL" id="KYC39327.1"/>
    </source>
</evidence>
<accession>A0A139X3P6</accession>
<evidence type="ECO:0000313" key="4">
    <source>
        <dbReference type="Proteomes" id="UP000076925"/>
    </source>
</evidence>
<organism evidence="3 4">
    <name type="scientific">Scytonema hofmannii PCC 7110</name>
    <dbReference type="NCBI Taxonomy" id="128403"/>
    <lineage>
        <taxon>Bacteria</taxon>
        <taxon>Bacillati</taxon>
        <taxon>Cyanobacteriota</taxon>
        <taxon>Cyanophyceae</taxon>
        <taxon>Nostocales</taxon>
        <taxon>Scytonemataceae</taxon>
        <taxon>Scytonema</taxon>
    </lineage>
</organism>
<dbReference type="InterPro" id="IPR001173">
    <property type="entry name" value="Glyco_trans_2-like"/>
</dbReference>
<dbReference type="AlphaFoldDB" id="A0A139X3P6"/>
<dbReference type="InterPro" id="IPR040492">
    <property type="entry name" value="GlfT2_N"/>
</dbReference>
<proteinExistence type="predicted"/>
<dbReference type="Pfam" id="PF00535">
    <property type="entry name" value="Glycos_transf_2"/>
    <property type="match status" value="1"/>
</dbReference>
<dbReference type="GO" id="GO:0016740">
    <property type="term" value="F:transferase activity"/>
    <property type="evidence" value="ECO:0007669"/>
    <property type="project" value="UniProtKB-KW"/>
</dbReference>
<feature type="domain" description="Galactofuranosyltransferase GlfT2 N-terminal" evidence="2">
    <location>
        <begin position="5"/>
        <end position="133"/>
    </location>
</feature>
<dbReference type="SUPFAM" id="SSF53448">
    <property type="entry name" value="Nucleotide-diphospho-sugar transferases"/>
    <property type="match status" value="1"/>
</dbReference>
<name>A0A139X3P6_9CYAN</name>
<dbReference type="Proteomes" id="UP000076925">
    <property type="component" value="Unassembled WGS sequence"/>
</dbReference>
<dbReference type="RefSeq" id="WP_017740272.1">
    <property type="nucleotide sequence ID" value="NZ_KQ976354.1"/>
</dbReference>
<reference evidence="3 4" key="1">
    <citation type="journal article" date="2013" name="Genome Biol. Evol.">
        <title>Genomes of Stigonematalean cyanobacteria (subsection V) and the evolution of oxygenic photosynthesis from prokaryotes to plastids.</title>
        <authorList>
            <person name="Dagan T."/>
            <person name="Roettger M."/>
            <person name="Stucken K."/>
            <person name="Landan G."/>
            <person name="Koch R."/>
            <person name="Major P."/>
            <person name="Gould S.B."/>
            <person name="Goremykin V.V."/>
            <person name="Rippka R."/>
            <person name="Tandeau de Marsac N."/>
            <person name="Gugger M."/>
            <person name="Lockhart P.J."/>
            <person name="Allen J.F."/>
            <person name="Brune I."/>
            <person name="Maus I."/>
            <person name="Puhler A."/>
            <person name="Martin W.F."/>
        </authorList>
    </citation>
    <scope>NUCLEOTIDE SEQUENCE [LARGE SCALE GENOMIC DNA]</scope>
    <source>
        <strain evidence="3 4">PCC 7110</strain>
    </source>
</reference>
<dbReference type="STRING" id="128403.WA1_31830"/>
<dbReference type="OrthoDB" id="3225550at2"/>